<dbReference type="OrthoDB" id="686240at2759"/>
<evidence type="ECO:0000313" key="3">
    <source>
        <dbReference type="EMBL" id="TVU50785.1"/>
    </source>
</evidence>
<dbReference type="GO" id="GO:0005524">
    <property type="term" value="F:ATP binding"/>
    <property type="evidence" value="ECO:0007669"/>
    <property type="project" value="UniProtKB-UniRule"/>
</dbReference>
<feature type="binding site" evidence="1">
    <location>
        <position position="47"/>
    </location>
    <ligand>
        <name>ATP</name>
        <dbReference type="ChEBI" id="CHEBI:30616"/>
    </ligand>
</feature>
<comment type="caution">
    <text evidence="3">The sequence shown here is derived from an EMBL/GenBank/DDBJ whole genome shotgun (WGS) entry which is preliminary data.</text>
</comment>
<dbReference type="FunFam" id="3.30.200.20:FF:000465">
    <property type="entry name" value="Cysteine-rich receptor-like protein kinase 6"/>
    <property type="match status" value="1"/>
</dbReference>
<feature type="non-terminal residue" evidence="3">
    <location>
        <position position="1"/>
    </location>
</feature>
<dbReference type="InterPro" id="IPR011009">
    <property type="entry name" value="Kinase-like_dom_sf"/>
</dbReference>
<feature type="domain" description="Protein kinase" evidence="2">
    <location>
        <begin position="18"/>
        <end position="146"/>
    </location>
</feature>
<dbReference type="InterPro" id="IPR000719">
    <property type="entry name" value="Prot_kinase_dom"/>
</dbReference>
<evidence type="ECO:0000313" key="4">
    <source>
        <dbReference type="Proteomes" id="UP000324897"/>
    </source>
</evidence>
<gene>
    <name evidence="3" type="ORF">EJB05_02175</name>
</gene>
<sequence length="146" mass="16727">MEPEDVSFQILKEITNGFSELLKLGEGTFGEVYKGLTENGEEVAVKKLRCIDPCLDDKLFEKEFKNLMKLNHNNIVRFLGYCYETEKISIECNGRMVLAEQTHRALCFEFMDNGSLDKHLSGMLLLLLCIQGSFGLRVFVDHPKEE</sequence>
<dbReference type="Gramene" id="TVU50785">
    <property type="protein sequence ID" value="TVU50785"/>
    <property type="gene ID" value="EJB05_02175"/>
</dbReference>
<dbReference type="Proteomes" id="UP000324897">
    <property type="component" value="Chromosome 6"/>
</dbReference>
<dbReference type="Pfam" id="PF00069">
    <property type="entry name" value="Pkinase"/>
    <property type="match status" value="1"/>
</dbReference>
<keyword evidence="1" id="KW-0067">ATP-binding</keyword>
<dbReference type="PROSITE" id="PS50011">
    <property type="entry name" value="PROTEIN_KINASE_DOM"/>
    <property type="match status" value="1"/>
</dbReference>
<reference evidence="3 4" key="1">
    <citation type="journal article" date="2019" name="Sci. Rep.">
        <title>A high-quality genome of Eragrostis curvula grass provides insights into Poaceae evolution and supports new strategies to enhance forage quality.</title>
        <authorList>
            <person name="Carballo J."/>
            <person name="Santos B.A.C.M."/>
            <person name="Zappacosta D."/>
            <person name="Garbus I."/>
            <person name="Selva J.P."/>
            <person name="Gallo C.A."/>
            <person name="Diaz A."/>
            <person name="Albertini E."/>
            <person name="Caccamo M."/>
            <person name="Echenique V."/>
        </authorList>
    </citation>
    <scope>NUCLEOTIDE SEQUENCE [LARGE SCALE GENOMIC DNA]</scope>
    <source>
        <strain evidence="4">cv. Victoria</strain>
        <tissue evidence="3">Leaf</tissue>
    </source>
</reference>
<evidence type="ECO:0000259" key="2">
    <source>
        <dbReference type="PROSITE" id="PS50011"/>
    </source>
</evidence>
<dbReference type="SUPFAM" id="SSF56112">
    <property type="entry name" value="Protein kinase-like (PK-like)"/>
    <property type="match status" value="1"/>
</dbReference>
<protein>
    <recommendedName>
        <fullName evidence="2">Protein kinase domain-containing protein</fullName>
    </recommendedName>
</protein>
<dbReference type="PANTHER" id="PTHR45707:SF76">
    <property type="entry name" value="PROTEIN KINASE DOMAIN-CONTAINING PROTEIN"/>
    <property type="match status" value="1"/>
</dbReference>
<dbReference type="AlphaFoldDB" id="A0A5J9WSD9"/>
<keyword evidence="4" id="KW-1185">Reference proteome</keyword>
<accession>A0A5J9WSD9</accession>
<dbReference type="EMBL" id="RWGY01000002">
    <property type="protein sequence ID" value="TVU50785.1"/>
    <property type="molecule type" value="Genomic_DNA"/>
</dbReference>
<name>A0A5J9WSD9_9POAL</name>
<keyword evidence="1" id="KW-0547">Nucleotide-binding</keyword>
<dbReference type="InterPro" id="IPR017441">
    <property type="entry name" value="Protein_kinase_ATP_BS"/>
</dbReference>
<dbReference type="PROSITE" id="PS00107">
    <property type="entry name" value="PROTEIN_KINASE_ATP"/>
    <property type="match status" value="1"/>
</dbReference>
<organism evidence="3 4">
    <name type="scientific">Eragrostis curvula</name>
    <name type="common">weeping love grass</name>
    <dbReference type="NCBI Taxonomy" id="38414"/>
    <lineage>
        <taxon>Eukaryota</taxon>
        <taxon>Viridiplantae</taxon>
        <taxon>Streptophyta</taxon>
        <taxon>Embryophyta</taxon>
        <taxon>Tracheophyta</taxon>
        <taxon>Spermatophyta</taxon>
        <taxon>Magnoliopsida</taxon>
        <taxon>Liliopsida</taxon>
        <taxon>Poales</taxon>
        <taxon>Poaceae</taxon>
        <taxon>PACMAD clade</taxon>
        <taxon>Chloridoideae</taxon>
        <taxon>Eragrostideae</taxon>
        <taxon>Eragrostidinae</taxon>
        <taxon>Eragrostis</taxon>
    </lineage>
</organism>
<dbReference type="GO" id="GO:0004672">
    <property type="term" value="F:protein kinase activity"/>
    <property type="evidence" value="ECO:0007669"/>
    <property type="project" value="InterPro"/>
</dbReference>
<proteinExistence type="predicted"/>
<dbReference type="PANTHER" id="PTHR45707">
    <property type="entry name" value="C2 CALCIUM/LIPID-BINDING PLANT PHOSPHORIBOSYLTRANSFERASE FAMILY PROTEIN"/>
    <property type="match status" value="1"/>
</dbReference>
<dbReference type="Gene3D" id="3.30.200.20">
    <property type="entry name" value="Phosphorylase Kinase, domain 1"/>
    <property type="match status" value="1"/>
</dbReference>
<evidence type="ECO:0000256" key="1">
    <source>
        <dbReference type="PROSITE-ProRule" id="PRU10141"/>
    </source>
</evidence>